<dbReference type="Gene3D" id="1.10.287.410">
    <property type="match status" value="1"/>
</dbReference>
<dbReference type="GO" id="GO:0006995">
    <property type="term" value="P:cellular response to nitrogen starvation"/>
    <property type="evidence" value="ECO:0007669"/>
    <property type="project" value="UniProtKB-ARBA"/>
</dbReference>
<evidence type="ECO:0000313" key="13">
    <source>
        <dbReference type="Proteomes" id="UP000501346"/>
    </source>
</evidence>
<comment type="subcellular location">
    <subcellularLocation>
        <location evidence="1">Vacuole lumen</location>
    </subcellularLocation>
</comment>
<keyword evidence="4 11" id="KW-0121">Carboxypeptidase</keyword>
<name>A0A6C1DNF3_SACPS</name>
<dbReference type="InterPro" id="IPR001563">
    <property type="entry name" value="Peptidase_S10"/>
</dbReference>
<dbReference type="GO" id="GO:0046938">
    <property type="term" value="P:phytochelatin biosynthetic process"/>
    <property type="evidence" value="ECO:0007669"/>
    <property type="project" value="UniProtKB-ARBA"/>
</dbReference>
<evidence type="ECO:0000256" key="7">
    <source>
        <dbReference type="ARBA" id="ARBA00022801"/>
    </source>
</evidence>
<dbReference type="Gene3D" id="3.40.50.1820">
    <property type="entry name" value="alpha/beta hydrolase"/>
    <property type="match status" value="1"/>
</dbReference>
<evidence type="ECO:0000256" key="1">
    <source>
        <dbReference type="ARBA" id="ARBA00004410"/>
    </source>
</evidence>
<evidence type="ECO:0000256" key="8">
    <source>
        <dbReference type="ARBA" id="ARBA00023157"/>
    </source>
</evidence>
<feature type="signal peptide" evidence="11">
    <location>
        <begin position="1"/>
        <end position="24"/>
    </location>
</feature>
<dbReference type="OrthoDB" id="443318at2759"/>
<sequence length="508" mass="57738">MKYLNLVFVLQLLISIKYASFGRAFSLFEDDTTFANLDKQLKLPQNTQQTLKLDRLNHDDPLFTTFISSMDKDYCLRLRTVDPSKLGIDTVKQWSGYMDYKDSKHFFYWFFESRNDPANDPIILWLNGGPGCSSFTGLLFELGPSSIGADMKPIHNPYSWNNNASMIFLEQPLGVGFSYGDEKVSSTKLAGKDAYIFLELFFEAFPHLRSNDFHIAGESYAGHYIPRIAHEIVVKNPERTFNLTSVMIGNGITDPLIQADYYEPMACGKGGYHPVLSSEECEKMSKAAGRCRRLNKLCYASKSSLPCIVATAYCDSALLEPYINTGLNVYDIRGPCEDNSTDGMCYTGLRYVDQYMNFPEVQETLGSDVHNYPGCDNDVFTGFLFTGDGSKPFQQYIAELLNHNIPVLIYAGDKDYICNWLGNHAWSNELEWINKRRYQRRMLRPWVSKETGEELGQVKNYGPFTFLRIYDAGHMVPYDQPEASLEMVNSWISGNRGFSDLSTLENAS</sequence>
<accession>A0A6C1DNF3</accession>
<dbReference type="AlphaFoldDB" id="A0A6C1DNF3"/>
<dbReference type="PANTHER" id="PTHR11802">
    <property type="entry name" value="SERINE PROTEASE FAMILY S10 SERINE CARBOXYPEPTIDASE"/>
    <property type="match status" value="1"/>
</dbReference>
<keyword evidence="3" id="KW-0926">Vacuole</keyword>
<dbReference type="InterPro" id="IPR018202">
    <property type="entry name" value="Ser_caboxypep_ser_AS"/>
</dbReference>
<dbReference type="PANTHER" id="PTHR11802:SF51">
    <property type="entry name" value="VACUOLAR SERINE-TYPE CARBOXYPEPTIDASE ATG42"/>
    <property type="match status" value="1"/>
</dbReference>
<dbReference type="GO" id="GO:0000328">
    <property type="term" value="C:fungal-type vacuole lumen"/>
    <property type="evidence" value="ECO:0007669"/>
    <property type="project" value="UniProtKB-ARBA"/>
</dbReference>
<dbReference type="GO" id="GO:0031638">
    <property type="term" value="P:zymogen activation"/>
    <property type="evidence" value="ECO:0007669"/>
    <property type="project" value="UniProtKB-ARBA"/>
</dbReference>
<dbReference type="FunFam" id="1.10.287.410:FF:000001">
    <property type="entry name" value="Carboxypeptidase Y"/>
    <property type="match status" value="1"/>
</dbReference>
<dbReference type="SUPFAM" id="SSF53474">
    <property type="entry name" value="alpha/beta-Hydrolases"/>
    <property type="match status" value="1"/>
</dbReference>
<evidence type="ECO:0000256" key="4">
    <source>
        <dbReference type="ARBA" id="ARBA00022645"/>
    </source>
</evidence>
<dbReference type="Proteomes" id="UP000501346">
    <property type="component" value="Chromosome ScII"/>
</dbReference>
<dbReference type="InterPro" id="IPR033124">
    <property type="entry name" value="Ser_caboxypep_his_AS"/>
</dbReference>
<evidence type="ECO:0000256" key="11">
    <source>
        <dbReference type="RuleBase" id="RU361156"/>
    </source>
</evidence>
<evidence type="ECO:0000256" key="2">
    <source>
        <dbReference type="ARBA" id="ARBA00009431"/>
    </source>
</evidence>
<gene>
    <name evidence="12" type="ORF">GRS66_000340</name>
</gene>
<keyword evidence="9" id="KW-0325">Glycoprotein</keyword>
<dbReference type="GO" id="GO:0004185">
    <property type="term" value="F:serine-type carboxypeptidase activity"/>
    <property type="evidence" value="ECO:0007669"/>
    <property type="project" value="UniProtKB-UniRule"/>
</dbReference>
<evidence type="ECO:0000256" key="5">
    <source>
        <dbReference type="ARBA" id="ARBA00022670"/>
    </source>
</evidence>
<proteinExistence type="inferred from homology"/>
<evidence type="ECO:0000256" key="9">
    <source>
        <dbReference type="ARBA" id="ARBA00023180"/>
    </source>
</evidence>
<keyword evidence="8" id="KW-1015">Disulfide bond</keyword>
<dbReference type="PROSITE" id="PS00131">
    <property type="entry name" value="CARBOXYPEPT_SER_SER"/>
    <property type="match status" value="1"/>
</dbReference>
<dbReference type="EMBL" id="CP048984">
    <property type="protein sequence ID" value="QID78137.1"/>
    <property type="molecule type" value="Genomic_DNA"/>
</dbReference>
<evidence type="ECO:0000256" key="10">
    <source>
        <dbReference type="ARBA" id="ARBA00052076"/>
    </source>
</evidence>
<dbReference type="PRINTS" id="PR00724">
    <property type="entry name" value="CRBOXYPTASEC"/>
</dbReference>
<evidence type="ECO:0000313" key="12">
    <source>
        <dbReference type="EMBL" id="QID78137.1"/>
    </source>
</evidence>
<dbReference type="PROSITE" id="PS00560">
    <property type="entry name" value="CARBOXYPEPT_SER_HIS"/>
    <property type="match status" value="1"/>
</dbReference>
<keyword evidence="5 11" id="KW-0645">Protease</keyword>
<evidence type="ECO:0000256" key="6">
    <source>
        <dbReference type="ARBA" id="ARBA00022729"/>
    </source>
</evidence>
<feature type="chain" id="PRO_5025718675" description="Carboxypeptidase" evidence="11">
    <location>
        <begin position="25"/>
        <end position="508"/>
    </location>
</feature>
<dbReference type="InterPro" id="IPR029058">
    <property type="entry name" value="AB_hydrolase_fold"/>
</dbReference>
<organism evidence="12 13">
    <name type="scientific">Saccharomyces pastorianus</name>
    <name type="common">Lager yeast</name>
    <name type="synonym">Saccharomyces cerevisiae x Saccharomyces eubayanus</name>
    <dbReference type="NCBI Taxonomy" id="27292"/>
    <lineage>
        <taxon>Eukaryota</taxon>
        <taxon>Fungi</taxon>
        <taxon>Dikarya</taxon>
        <taxon>Ascomycota</taxon>
        <taxon>Saccharomycotina</taxon>
        <taxon>Saccharomycetes</taxon>
        <taxon>Saccharomycetales</taxon>
        <taxon>Saccharomycetaceae</taxon>
        <taxon>Saccharomyces</taxon>
    </lineage>
</organism>
<evidence type="ECO:0000256" key="3">
    <source>
        <dbReference type="ARBA" id="ARBA00022554"/>
    </source>
</evidence>
<comment type="catalytic activity">
    <reaction evidence="10">
        <text>Release of a C-terminal amino acid with broad specificity.</text>
        <dbReference type="EC" id="3.4.16.5"/>
    </reaction>
</comment>
<comment type="similarity">
    <text evidence="2 11">Belongs to the peptidase S10 family.</text>
</comment>
<keyword evidence="13" id="KW-1185">Reference proteome</keyword>
<dbReference type="Pfam" id="PF00450">
    <property type="entry name" value="Peptidase_S10"/>
    <property type="match status" value="1"/>
</dbReference>
<dbReference type="EC" id="3.4.16.-" evidence="11"/>
<reference evidence="12 13" key="1">
    <citation type="journal article" date="2019" name="BMC Genomics">
        <title>Chromosome level assembly and comparative genome analysis confirm lager-brewing yeasts originated from a single hybridization.</title>
        <authorList>
            <person name="Salazar A.N."/>
            <person name="Gorter de Vries A.R."/>
            <person name="van den Broek M."/>
            <person name="Brouwers N."/>
            <person name="de la Torre Cortes P."/>
            <person name="Kuijpers N.G.A."/>
            <person name="Daran J.G."/>
            <person name="Abeel T."/>
        </authorList>
    </citation>
    <scope>NUCLEOTIDE SEQUENCE [LARGE SCALE GENOMIC DNA]</scope>
    <source>
        <strain evidence="12 13">CBS 1483</strain>
    </source>
</reference>
<keyword evidence="6 11" id="KW-0732">Signal</keyword>
<keyword evidence="7 11" id="KW-0378">Hydrolase</keyword>
<protein>
    <recommendedName>
        <fullName evidence="11">Carboxypeptidase</fullName>
        <ecNumber evidence="11">3.4.16.-</ecNumber>
    </recommendedName>
</protein>